<feature type="region of interest" description="Disordered" evidence="1">
    <location>
        <begin position="251"/>
        <end position="281"/>
    </location>
</feature>
<comment type="caution">
    <text evidence="2">The sequence shown here is derived from an EMBL/GenBank/DDBJ whole genome shotgun (WGS) entry which is preliminary data.</text>
</comment>
<name>A0AA38P4H5_9AGAR</name>
<sequence>MQPALADLTTLSTSVDDAQPIQKFRLFTGPSHAQATDLEFFWGLEKGELDLWSPLNCISVRADVARLFLDWELGLIPSHSVLKTLADTIEENIDSPIDQRRCCFEVLPPGEYEYDLVPLQKESPCLFVIGDGSNPSQQLDLDIPHFPRVRLNVHPAFAFVHAAYKLYPSVHENRHYYRPMTWLMILSCERASREFRARPDVRVLRRHVSGQEDDQNSSESDDSEDIPEDDDYPIEDGAIRIHSWLEAVPKSAPVEEVSGKSGRSEAESFTDVWPNSSMEDI</sequence>
<reference evidence="2" key="1">
    <citation type="submission" date="2022-08" db="EMBL/GenBank/DDBJ databases">
        <authorList>
            <consortium name="DOE Joint Genome Institute"/>
            <person name="Min B."/>
            <person name="Riley R."/>
            <person name="Sierra-Patev S."/>
            <person name="Naranjo-Ortiz M."/>
            <person name="Looney B."/>
            <person name="Konkel Z."/>
            <person name="Slot J.C."/>
            <person name="Sakamoto Y."/>
            <person name="Steenwyk J.L."/>
            <person name="Rokas A."/>
            <person name="Carro J."/>
            <person name="Camarero S."/>
            <person name="Ferreira P."/>
            <person name="Molpeceres G."/>
            <person name="Ruiz-Duenas F.J."/>
            <person name="Serrano A."/>
            <person name="Henrissat B."/>
            <person name="Drula E."/>
            <person name="Hughes K.W."/>
            <person name="Mata J.L."/>
            <person name="Ishikawa N.K."/>
            <person name="Vargas-Isla R."/>
            <person name="Ushijima S."/>
            <person name="Smith C.A."/>
            <person name="Ahrendt S."/>
            <person name="Andreopoulos W."/>
            <person name="He G."/>
            <person name="Labutti K."/>
            <person name="Lipzen A."/>
            <person name="Ng V."/>
            <person name="Sandor L."/>
            <person name="Barry K."/>
            <person name="Martinez A.T."/>
            <person name="Xiao Y."/>
            <person name="Gibbons J.G."/>
            <person name="Terashima K."/>
            <person name="Hibbett D.S."/>
            <person name="Grigoriev I.V."/>
        </authorList>
    </citation>
    <scope>NUCLEOTIDE SEQUENCE</scope>
    <source>
        <strain evidence="2">TFB9207</strain>
    </source>
</reference>
<organism evidence="2 3">
    <name type="scientific">Lentinula raphanica</name>
    <dbReference type="NCBI Taxonomy" id="153919"/>
    <lineage>
        <taxon>Eukaryota</taxon>
        <taxon>Fungi</taxon>
        <taxon>Dikarya</taxon>
        <taxon>Basidiomycota</taxon>
        <taxon>Agaricomycotina</taxon>
        <taxon>Agaricomycetes</taxon>
        <taxon>Agaricomycetidae</taxon>
        <taxon>Agaricales</taxon>
        <taxon>Marasmiineae</taxon>
        <taxon>Omphalotaceae</taxon>
        <taxon>Lentinula</taxon>
    </lineage>
</organism>
<gene>
    <name evidence="2" type="ORF">F5878DRAFT_625951</name>
</gene>
<feature type="compositionally biased region" description="Acidic residues" evidence="1">
    <location>
        <begin position="211"/>
        <end position="233"/>
    </location>
</feature>
<evidence type="ECO:0000256" key="1">
    <source>
        <dbReference type="SAM" id="MobiDB-lite"/>
    </source>
</evidence>
<proteinExistence type="predicted"/>
<evidence type="ECO:0000313" key="2">
    <source>
        <dbReference type="EMBL" id="KAJ3836153.1"/>
    </source>
</evidence>
<protein>
    <submittedName>
        <fullName evidence="2">Uncharacterized protein</fullName>
    </submittedName>
</protein>
<keyword evidence="3" id="KW-1185">Reference proteome</keyword>
<dbReference type="EMBL" id="MU806345">
    <property type="protein sequence ID" value="KAJ3836153.1"/>
    <property type="molecule type" value="Genomic_DNA"/>
</dbReference>
<dbReference type="AlphaFoldDB" id="A0AA38P4H5"/>
<dbReference type="Proteomes" id="UP001163846">
    <property type="component" value="Unassembled WGS sequence"/>
</dbReference>
<feature type="region of interest" description="Disordered" evidence="1">
    <location>
        <begin position="206"/>
        <end position="233"/>
    </location>
</feature>
<evidence type="ECO:0000313" key="3">
    <source>
        <dbReference type="Proteomes" id="UP001163846"/>
    </source>
</evidence>
<accession>A0AA38P4H5</accession>